<proteinExistence type="predicted"/>
<dbReference type="Proteomes" id="UP001289374">
    <property type="component" value="Unassembled WGS sequence"/>
</dbReference>
<feature type="region of interest" description="Disordered" evidence="1">
    <location>
        <begin position="714"/>
        <end position="771"/>
    </location>
</feature>
<evidence type="ECO:0000259" key="2">
    <source>
        <dbReference type="Pfam" id="PF14111"/>
    </source>
</evidence>
<dbReference type="PANTHER" id="PTHR31286">
    <property type="entry name" value="GLYCINE-RICH CELL WALL STRUCTURAL PROTEIN 1.8-LIKE"/>
    <property type="match status" value="1"/>
</dbReference>
<dbReference type="InterPro" id="IPR040256">
    <property type="entry name" value="At4g02000-like"/>
</dbReference>
<feature type="compositionally biased region" description="Polar residues" evidence="1">
    <location>
        <begin position="719"/>
        <end position="744"/>
    </location>
</feature>
<evidence type="ECO:0000313" key="4">
    <source>
        <dbReference type="Proteomes" id="UP001289374"/>
    </source>
</evidence>
<feature type="domain" description="DUF4283" evidence="2">
    <location>
        <begin position="833"/>
        <end position="913"/>
    </location>
</feature>
<dbReference type="PANTHER" id="PTHR31286:SF179">
    <property type="entry name" value="RNASE H TYPE-1 DOMAIN-CONTAINING PROTEIN"/>
    <property type="match status" value="1"/>
</dbReference>
<evidence type="ECO:0000313" key="3">
    <source>
        <dbReference type="EMBL" id="KAK4382459.1"/>
    </source>
</evidence>
<dbReference type="Pfam" id="PF14111">
    <property type="entry name" value="DUF4283"/>
    <property type="match status" value="2"/>
</dbReference>
<dbReference type="AlphaFoldDB" id="A0AAE1T6I9"/>
<dbReference type="EMBL" id="JACGWL010000693">
    <property type="protein sequence ID" value="KAK4382459.1"/>
    <property type="molecule type" value="Genomic_DNA"/>
</dbReference>
<name>A0AAE1T6I9_9LAMI</name>
<reference evidence="3" key="1">
    <citation type="submission" date="2020-06" db="EMBL/GenBank/DDBJ databases">
        <authorList>
            <person name="Li T."/>
            <person name="Hu X."/>
            <person name="Zhang T."/>
            <person name="Song X."/>
            <person name="Zhang H."/>
            <person name="Dai N."/>
            <person name="Sheng W."/>
            <person name="Hou X."/>
            <person name="Wei L."/>
        </authorList>
    </citation>
    <scope>NUCLEOTIDE SEQUENCE</scope>
    <source>
        <strain evidence="3">K16</strain>
        <tissue evidence="3">Leaf</tissue>
    </source>
</reference>
<reference evidence="3" key="2">
    <citation type="journal article" date="2024" name="Plant">
        <title>Genomic evolution and insights into agronomic trait innovations of Sesamum species.</title>
        <authorList>
            <person name="Miao H."/>
            <person name="Wang L."/>
            <person name="Qu L."/>
            <person name="Liu H."/>
            <person name="Sun Y."/>
            <person name="Le M."/>
            <person name="Wang Q."/>
            <person name="Wei S."/>
            <person name="Zheng Y."/>
            <person name="Lin W."/>
            <person name="Duan Y."/>
            <person name="Cao H."/>
            <person name="Xiong S."/>
            <person name="Wang X."/>
            <person name="Wei L."/>
            <person name="Li C."/>
            <person name="Ma Q."/>
            <person name="Ju M."/>
            <person name="Zhao R."/>
            <person name="Li G."/>
            <person name="Mu C."/>
            <person name="Tian Q."/>
            <person name="Mei H."/>
            <person name="Zhang T."/>
            <person name="Gao T."/>
            <person name="Zhang H."/>
        </authorList>
    </citation>
    <scope>NUCLEOTIDE SEQUENCE</scope>
    <source>
        <strain evidence="3">K16</strain>
    </source>
</reference>
<dbReference type="InterPro" id="IPR025558">
    <property type="entry name" value="DUF4283"/>
</dbReference>
<keyword evidence="4" id="KW-1185">Reference proteome</keyword>
<protein>
    <recommendedName>
        <fullName evidence="2">DUF4283 domain-containing protein</fullName>
    </recommendedName>
</protein>
<feature type="domain" description="DUF4283" evidence="2">
    <location>
        <begin position="227"/>
        <end position="304"/>
    </location>
</feature>
<comment type="caution">
    <text evidence="3">The sequence shown here is derived from an EMBL/GenBank/DDBJ whole genome shotgun (WGS) entry which is preliminary data.</text>
</comment>
<organism evidence="3 4">
    <name type="scientific">Sesamum angolense</name>
    <dbReference type="NCBI Taxonomy" id="2727404"/>
    <lineage>
        <taxon>Eukaryota</taxon>
        <taxon>Viridiplantae</taxon>
        <taxon>Streptophyta</taxon>
        <taxon>Embryophyta</taxon>
        <taxon>Tracheophyta</taxon>
        <taxon>Spermatophyta</taxon>
        <taxon>Magnoliopsida</taxon>
        <taxon>eudicotyledons</taxon>
        <taxon>Gunneridae</taxon>
        <taxon>Pentapetalae</taxon>
        <taxon>asterids</taxon>
        <taxon>lamiids</taxon>
        <taxon>Lamiales</taxon>
        <taxon>Pedaliaceae</taxon>
        <taxon>Sesamum</taxon>
    </lineage>
</organism>
<gene>
    <name evidence="3" type="ORF">Sango_2869600</name>
</gene>
<accession>A0AAE1T6I9</accession>
<feature type="compositionally biased region" description="Polar residues" evidence="1">
    <location>
        <begin position="752"/>
        <end position="768"/>
    </location>
</feature>
<feature type="compositionally biased region" description="Polar residues" evidence="1">
    <location>
        <begin position="163"/>
        <end position="178"/>
    </location>
</feature>
<feature type="region of interest" description="Disordered" evidence="1">
    <location>
        <begin position="149"/>
        <end position="178"/>
    </location>
</feature>
<feature type="region of interest" description="Disordered" evidence="1">
    <location>
        <begin position="601"/>
        <end position="633"/>
    </location>
</feature>
<evidence type="ECO:0000256" key="1">
    <source>
        <dbReference type="SAM" id="MobiDB-lite"/>
    </source>
</evidence>
<sequence length="968" mass="108306">MKTTKMLASRRSLQIKCAYSDQSLNTPAHRATVTTSYFQLAGVRTPRLVGVPPIEYPLLDDSNAIPPIDFHSIFPQITATPLHAVVVAFCRFSPPSDLSRRRTTSFVIASQRRTHLFSSIQATDHFEMVSFSLNSIDFPSLIRKLPESTQPNSDTYHAHPNPENKSFSEAVSHNASGQTSTHRTEFSKFFLVNSKPASVGSTKHINGRPTIIFSDLETQSHVADFCLALIENFSHGSPPYSQLHRLLANSGLKGAFTVSMINNKHALISLSNKSDYTRLWWRRIWYFNGLPMRVFKWSPTFTPDHESSVVPIWVNFPELPAYLFHKDVLGVIPNLIGTPLQIDDSTHNKSKQSTAQVCIAIDLLKPLLEDFDLKIHDETIRQRIEYEQVPAYCTLWKKSQETAATQDASKVFDGKADRNVGFMEKGECSKTTKARYRRRNEVVTEDGHRGTTMETAEACLIYASVDIPFEDAENHNQVVDDDNNVTAQVGEKKENNLSKRSPLRLVQECNSSKSDLHRLHHVLDAVRMGRTPQKCIGRLQVVVGAADWASGVRMEQLLGVEWAALSLLFYWTDAGNDGRPRWADEMGRMREQWAAPAGAASTTHHHHITTHLTTQPLPEDSPPPAPPRRRHRPTVGIFFGASRPSAPPPGSLPNDPLSRAVRVLIHIPTSPPSVGRFLIGHHRCTRLPMEQLSPQPISGTGASSKMELATPYSAEFPPLNSQNPVNPFSTKSTQRATSHPQPDQHNPPPTNSTPQHSPANNSDHNLPNQQPPKIFAEAVSTLPTSRPKFSHISDLRKFFLADSKPAAIGVKLSDEELPVLTFSDSETEDLAASYRFALIEKFSHGTPQYRNLHHLIVGFGLKGGFTISIINNKHVLISLPNESDYSRLWLKRIWYLQGFPMRVFKWSPTFTPSQESSIVPIWVCLPELPAHLYRKDALFAVASMVGTLLQIDEYTVNQSKLAKARMCV</sequence>